<evidence type="ECO:0000313" key="2">
    <source>
        <dbReference type="Proteomes" id="UP000780768"/>
    </source>
</evidence>
<protein>
    <submittedName>
        <fullName evidence="1">Uncharacterized protein</fullName>
    </submittedName>
</protein>
<comment type="caution">
    <text evidence="1">The sequence shown here is derived from an EMBL/GenBank/DDBJ whole genome shotgun (WGS) entry which is preliminary data.</text>
</comment>
<organism evidence="1 2">
    <name type="scientific">Megamonas hypermegale</name>
    <dbReference type="NCBI Taxonomy" id="158847"/>
    <lineage>
        <taxon>Bacteria</taxon>
        <taxon>Bacillati</taxon>
        <taxon>Bacillota</taxon>
        <taxon>Negativicutes</taxon>
        <taxon>Selenomonadales</taxon>
        <taxon>Selenomonadaceae</taxon>
        <taxon>Megamonas</taxon>
    </lineage>
</organism>
<sequence length="45" mass="5204">MSTAQFKFLLDAQRHEPNSKRFEPLYRLYLAKGYEGSLSAAIAKR</sequence>
<dbReference type="EMBL" id="DYVR01000138">
    <property type="protein sequence ID" value="HJF85016.1"/>
    <property type="molecule type" value="Genomic_DNA"/>
</dbReference>
<gene>
    <name evidence="1" type="ORF">K8V65_05085</name>
</gene>
<evidence type="ECO:0000313" key="1">
    <source>
        <dbReference type="EMBL" id="HJF85016.1"/>
    </source>
</evidence>
<proteinExistence type="predicted"/>
<dbReference type="Proteomes" id="UP000780768">
    <property type="component" value="Unassembled WGS sequence"/>
</dbReference>
<dbReference type="AlphaFoldDB" id="A0A921HQA3"/>
<reference evidence="1" key="2">
    <citation type="submission" date="2021-09" db="EMBL/GenBank/DDBJ databases">
        <authorList>
            <person name="Gilroy R."/>
        </authorList>
    </citation>
    <scope>NUCLEOTIDE SEQUENCE</scope>
    <source>
        <strain evidence="1">7318</strain>
    </source>
</reference>
<accession>A0A921HQA3</accession>
<name>A0A921HQA3_9FIRM</name>
<reference evidence="1" key="1">
    <citation type="journal article" date="2021" name="PeerJ">
        <title>Extensive microbial diversity within the chicken gut microbiome revealed by metagenomics and culture.</title>
        <authorList>
            <person name="Gilroy R."/>
            <person name="Ravi A."/>
            <person name="Getino M."/>
            <person name="Pursley I."/>
            <person name="Horton D.L."/>
            <person name="Alikhan N.F."/>
            <person name="Baker D."/>
            <person name="Gharbi K."/>
            <person name="Hall N."/>
            <person name="Watson M."/>
            <person name="Adriaenssens E.M."/>
            <person name="Foster-Nyarko E."/>
            <person name="Jarju S."/>
            <person name="Secka A."/>
            <person name="Antonio M."/>
            <person name="Oren A."/>
            <person name="Chaudhuri R.R."/>
            <person name="La Ragione R."/>
            <person name="Hildebrand F."/>
            <person name="Pallen M.J."/>
        </authorList>
    </citation>
    <scope>NUCLEOTIDE SEQUENCE</scope>
    <source>
        <strain evidence="1">7318</strain>
    </source>
</reference>